<dbReference type="EMBL" id="SMTF01000001">
    <property type="protein sequence ID" value="TDK28582.1"/>
    <property type="molecule type" value="Genomic_DNA"/>
</dbReference>
<protein>
    <recommendedName>
        <fullName evidence="3">CHAT domain-containing protein</fullName>
    </recommendedName>
</protein>
<accession>A0A4R5U4A6</accession>
<reference evidence="1 2" key="1">
    <citation type="submission" date="2019-03" db="EMBL/GenBank/DDBJ databases">
        <title>Luteimonas zhaokaii sp.nov., isolated from the rectal contents of Plateau pika in Yushu, Qinghai Province, China.</title>
        <authorList>
            <person name="Zhang G."/>
        </authorList>
    </citation>
    <scope>NUCLEOTIDE SEQUENCE [LARGE SCALE GENOMIC DNA]</scope>
    <source>
        <strain evidence="1 2">B9</strain>
    </source>
</reference>
<keyword evidence="2" id="KW-1185">Reference proteome</keyword>
<dbReference type="OrthoDB" id="6045053at2"/>
<sequence>MTAIFNQILIVDSLPDGQLNTAARLFADAHDWAQAIGGVPHIASVRIPSSGAFLDLLAQLAQQAARDAYVPLLHIECHGREEGLEFADGSGLTWDEVKPAFVALNVATRLNLIVVVAACHGGAIAGFVRAEHRAPFWAFLAPKRQISAGDLEAALSAFYQALLMTRSSERAMDALRATPAGQEFWQLSAQTIYRLIVEGYAERHLTQEAVQQQAERLRARAAAHGAVWSQAQIEAMIRDPRIFEGFRREFFMVDLYPDHAERFPAVAA</sequence>
<comment type="caution">
    <text evidence="1">The sequence shown here is derived from an EMBL/GenBank/DDBJ whole genome shotgun (WGS) entry which is preliminary data.</text>
</comment>
<organism evidence="1 2">
    <name type="scientific">Luteimonas aestuarii</name>
    <dbReference type="NCBI Taxonomy" id="453837"/>
    <lineage>
        <taxon>Bacteria</taxon>
        <taxon>Pseudomonadati</taxon>
        <taxon>Pseudomonadota</taxon>
        <taxon>Gammaproteobacteria</taxon>
        <taxon>Lysobacterales</taxon>
        <taxon>Lysobacteraceae</taxon>
        <taxon>Luteimonas</taxon>
    </lineage>
</organism>
<dbReference type="AlphaFoldDB" id="A0A4R5U4A6"/>
<dbReference type="RefSeq" id="WP_133320403.1">
    <property type="nucleotide sequence ID" value="NZ_SMTF01000001.1"/>
</dbReference>
<dbReference type="Proteomes" id="UP000294796">
    <property type="component" value="Unassembled WGS sequence"/>
</dbReference>
<name>A0A4R5U4A6_9GAMM</name>
<gene>
    <name evidence="1" type="ORF">E2F46_01490</name>
</gene>
<evidence type="ECO:0008006" key="3">
    <source>
        <dbReference type="Google" id="ProtNLM"/>
    </source>
</evidence>
<proteinExistence type="predicted"/>
<evidence type="ECO:0000313" key="1">
    <source>
        <dbReference type="EMBL" id="TDK28582.1"/>
    </source>
</evidence>
<evidence type="ECO:0000313" key="2">
    <source>
        <dbReference type="Proteomes" id="UP000294796"/>
    </source>
</evidence>